<sequence>MQTFMSIQLDTLALDKTGCPAVVQMEKRIPQTVNSSVRKATLYDTMHILLYFLLRIFPIEGHIRQTTTEMSFMLVV</sequence>
<keyword evidence="2" id="KW-1185">Reference proteome</keyword>
<dbReference type="EMBL" id="AKHW03000764">
    <property type="protein sequence ID" value="KYO44469.1"/>
    <property type="molecule type" value="Genomic_DNA"/>
</dbReference>
<reference evidence="1 2" key="1">
    <citation type="journal article" date="2012" name="Genome Biol.">
        <title>Sequencing three crocodilian genomes to illuminate the evolution of archosaurs and amniotes.</title>
        <authorList>
            <person name="St John J.A."/>
            <person name="Braun E.L."/>
            <person name="Isberg S.R."/>
            <person name="Miles L.G."/>
            <person name="Chong A.Y."/>
            <person name="Gongora J."/>
            <person name="Dalzell P."/>
            <person name="Moran C."/>
            <person name="Bed'hom B."/>
            <person name="Abzhanov A."/>
            <person name="Burgess S.C."/>
            <person name="Cooksey A.M."/>
            <person name="Castoe T.A."/>
            <person name="Crawford N.G."/>
            <person name="Densmore L.D."/>
            <person name="Drew J.C."/>
            <person name="Edwards S.V."/>
            <person name="Faircloth B.C."/>
            <person name="Fujita M.K."/>
            <person name="Greenwold M.J."/>
            <person name="Hoffmann F.G."/>
            <person name="Howard J.M."/>
            <person name="Iguchi T."/>
            <person name="Janes D.E."/>
            <person name="Khan S.Y."/>
            <person name="Kohno S."/>
            <person name="de Koning A.J."/>
            <person name="Lance S.L."/>
            <person name="McCarthy F.M."/>
            <person name="McCormack J.E."/>
            <person name="Merchant M.E."/>
            <person name="Peterson D.G."/>
            <person name="Pollock D.D."/>
            <person name="Pourmand N."/>
            <person name="Raney B.J."/>
            <person name="Roessler K.A."/>
            <person name="Sanford J.R."/>
            <person name="Sawyer R.H."/>
            <person name="Schmidt C.J."/>
            <person name="Triplett E.W."/>
            <person name="Tuberville T.D."/>
            <person name="Venegas-Anaya M."/>
            <person name="Howard J.T."/>
            <person name="Jarvis E.D."/>
            <person name="Guillette L.J.Jr."/>
            <person name="Glenn T.C."/>
            <person name="Green R.E."/>
            <person name="Ray D.A."/>
        </authorList>
    </citation>
    <scope>NUCLEOTIDE SEQUENCE [LARGE SCALE GENOMIC DNA]</scope>
    <source>
        <strain evidence="1">KSC_2009_1</strain>
    </source>
</reference>
<organism evidence="1 2">
    <name type="scientific">Alligator mississippiensis</name>
    <name type="common">American alligator</name>
    <dbReference type="NCBI Taxonomy" id="8496"/>
    <lineage>
        <taxon>Eukaryota</taxon>
        <taxon>Metazoa</taxon>
        <taxon>Chordata</taxon>
        <taxon>Craniata</taxon>
        <taxon>Vertebrata</taxon>
        <taxon>Euteleostomi</taxon>
        <taxon>Archelosauria</taxon>
        <taxon>Archosauria</taxon>
        <taxon>Crocodylia</taxon>
        <taxon>Alligatoridae</taxon>
        <taxon>Alligatorinae</taxon>
        <taxon>Alligator</taxon>
    </lineage>
</organism>
<evidence type="ECO:0000313" key="1">
    <source>
        <dbReference type="EMBL" id="KYO44469.1"/>
    </source>
</evidence>
<protein>
    <submittedName>
        <fullName evidence="1">Uncharacterized protein</fullName>
    </submittedName>
</protein>
<name>A0A151P6A4_ALLMI</name>
<proteinExistence type="predicted"/>
<evidence type="ECO:0000313" key="2">
    <source>
        <dbReference type="Proteomes" id="UP000050525"/>
    </source>
</evidence>
<accession>A0A151P6A4</accession>
<dbReference type="AlphaFoldDB" id="A0A151P6A4"/>
<gene>
    <name evidence="1" type="ORF">Y1Q_0016769</name>
</gene>
<dbReference type="Proteomes" id="UP000050525">
    <property type="component" value="Unassembled WGS sequence"/>
</dbReference>
<comment type="caution">
    <text evidence="1">The sequence shown here is derived from an EMBL/GenBank/DDBJ whole genome shotgun (WGS) entry which is preliminary data.</text>
</comment>